<evidence type="ECO:0000256" key="1">
    <source>
        <dbReference type="SAM" id="Phobius"/>
    </source>
</evidence>
<evidence type="ECO:0000313" key="3">
    <source>
        <dbReference type="Proteomes" id="UP001500556"/>
    </source>
</evidence>
<feature type="transmembrane region" description="Helical" evidence="1">
    <location>
        <begin position="28"/>
        <end position="50"/>
    </location>
</feature>
<feature type="transmembrane region" description="Helical" evidence="1">
    <location>
        <begin position="146"/>
        <end position="174"/>
    </location>
</feature>
<dbReference type="InterPro" id="IPR025495">
    <property type="entry name" value="DUF4386"/>
</dbReference>
<name>A0ABP8YIL2_9MICO</name>
<keyword evidence="1" id="KW-0812">Transmembrane</keyword>
<accession>A0ABP8YIL2</accession>
<evidence type="ECO:0000313" key="2">
    <source>
        <dbReference type="EMBL" id="GAA4729077.1"/>
    </source>
</evidence>
<feature type="transmembrane region" description="Helical" evidence="1">
    <location>
        <begin position="211"/>
        <end position="231"/>
    </location>
</feature>
<dbReference type="Pfam" id="PF14329">
    <property type="entry name" value="DUF4386"/>
    <property type="match status" value="1"/>
</dbReference>
<dbReference type="Proteomes" id="UP001500556">
    <property type="component" value="Unassembled WGS sequence"/>
</dbReference>
<keyword evidence="3" id="KW-1185">Reference proteome</keyword>
<keyword evidence="1" id="KW-1133">Transmembrane helix</keyword>
<protein>
    <submittedName>
        <fullName evidence="2">DUF4386 domain-containing protein</fullName>
    </submittedName>
</protein>
<reference evidence="3" key="1">
    <citation type="journal article" date="2019" name="Int. J. Syst. Evol. Microbiol.">
        <title>The Global Catalogue of Microorganisms (GCM) 10K type strain sequencing project: providing services to taxonomists for standard genome sequencing and annotation.</title>
        <authorList>
            <consortium name="The Broad Institute Genomics Platform"/>
            <consortium name="The Broad Institute Genome Sequencing Center for Infectious Disease"/>
            <person name="Wu L."/>
            <person name="Ma J."/>
        </authorList>
    </citation>
    <scope>NUCLEOTIDE SEQUENCE [LARGE SCALE GENOMIC DNA]</scope>
    <source>
        <strain evidence="3">JCM 18961</strain>
    </source>
</reference>
<organism evidence="2 3">
    <name type="scientific">Pedococcus ginsenosidimutans</name>
    <dbReference type="NCBI Taxonomy" id="490570"/>
    <lineage>
        <taxon>Bacteria</taxon>
        <taxon>Bacillati</taxon>
        <taxon>Actinomycetota</taxon>
        <taxon>Actinomycetes</taxon>
        <taxon>Micrococcales</taxon>
        <taxon>Intrasporangiaceae</taxon>
        <taxon>Pedococcus</taxon>
    </lineage>
</organism>
<feature type="transmembrane region" description="Helical" evidence="1">
    <location>
        <begin position="102"/>
        <end position="126"/>
    </location>
</feature>
<feature type="transmembrane region" description="Helical" evidence="1">
    <location>
        <begin position="186"/>
        <end position="205"/>
    </location>
</feature>
<gene>
    <name evidence="2" type="ORF">GCM10025782_29860</name>
</gene>
<comment type="caution">
    <text evidence="2">The sequence shown here is derived from an EMBL/GenBank/DDBJ whole genome shotgun (WGS) entry which is preliminary data.</text>
</comment>
<sequence>MTTTHARTNPNHEVIGAGLVGTARRTGLLYLGLAVTGALGYQFVRGQLFVAGDPSDTLSNLVDATAMARLGILLELGIVVTQALVAVWFYRLFRSVDTFAAGLVAVFGMVNAVMILGSAALLATAFDVAHDSSLAVSGGAAATVQLLYVISGHLWTVAGSFFGLWLIPMGWLAVRSSWLPRLLGQVLMVGGVGYVLSTVVSYVFADAGLAAGLLTVPATVGELWIVGYLIVFGVRDHSRPDLEVAHAGATESASTTGDQHEL</sequence>
<feature type="transmembrane region" description="Helical" evidence="1">
    <location>
        <begin position="70"/>
        <end position="90"/>
    </location>
</feature>
<proteinExistence type="predicted"/>
<dbReference type="RefSeq" id="WP_345504553.1">
    <property type="nucleotide sequence ID" value="NZ_BAABLO010000012.1"/>
</dbReference>
<keyword evidence="1" id="KW-0472">Membrane</keyword>
<dbReference type="EMBL" id="BAABLO010000012">
    <property type="protein sequence ID" value="GAA4729077.1"/>
    <property type="molecule type" value="Genomic_DNA"/>
</dbReference>